<dbReference type="Pfam" id="PF00106">
    <property type="entry name" value="adh_short"/>
    <property type="match status" value="1"/>
</dbReference>
<dbReference type="EMBL" id="ONZQ02000005">
    <property type="protein sequence ID" value="SPO01645.1"/>
    <property type="molecule type" value="Genomic_DNA"/>
</dbReference>
<organism evidence="4 5">
    <name type="scientific">Cephalotrichum gorgonifer</name>
    <dbReference type="NCBI Taxonomy" id="2041049"/>
    <lineage>
        <taxon>Eukaryota</taxon>
        <taxon>Fungi</taxon>
        <taxon>Dikarya</taxon>
        <taxon>Ascomycota</taxon>
        <taxon>Pezizomycotina</taxon>
        <taxon>Sordariomycetes</taxon>
        <taxon>Hypocreomycetidae</taxon>
        <taxon>Microascales</taxon>
        <taxon>Microascaceae</taxon>
        <taxon>Cephalotrichum</taxon>
    </lineage>
</organism>
<keyword evidence="2" id="KW-0521">NADP</keyword>
<dbReference type="Gene3D" id="3.40.50.720">
    <property type="entry name" value="NAD(P)-binding Rossmann-like Domain"/>
    <property type="match status" value="1"/>
</dbReference>
<evidence type="ECO:0000256" key="3">
    <source>
        <dbReference type="ARBA" id="ARBA00023002"/>
    </source>
</evidence>
<dbReference type="Proteomes" id="UP001187682">
    <property type="component" value="Unassembled WGS sequence"/>
</dbReference>
<reference evidence="4" key="1">
    <citation type="submission" date="2018-03" db="EMBL/GenBank/DDBJ databases">
        <authorList>
            <person name="Guldener U."/>
        </authorList>
    </citation>
    <scope>NUCLEOTIDE SEQUENCE</scope>
</reference>
<dbReference type="PANTHER" id="PTHR43180:SF31">
    <property type="entry name" value="CHAIN DEHYDROGENASE_REDUCTASE, PUTATIVE (AFU_ORTHOLOGUE AFUA_2G16570)-RELATED"/>
    <property type="match status" value="1"/>
</dbReference>
<keyword evidence="3" id="KW-0560">Oxidoreductase</keyword>
<dbReference type="InterPro" id="IPR036291">
    <property type="entry name" value="NAD(P)-bd_dom_sf"/>
</dbReference>
<dbReference type="PROSITE" id="PS00061">
    <property type="entry name" value="ADH_SHORT"/>
    <property type="match status" value="1"/>
</dbReference>
<accession>A0AAE8MYK3</accession>
<evidence type="ECO:0000313" key="4">
    <source>
        <dbReference type="EMBL" id="SPO01645.1"/>
    </source>
</evidence>
<evidence type="ECO:0000313" key="5">
    <source>
        <dbReference type="Proteomes" id="UP001187682"/>
    </source>
</evidence>
<evidence type="ECO:0000256" key="1">
    <source>
        <dbReference type="ARBA" id="ARBA00006484"/>
    </source>
</evidence>
<dbReference type="InterPro" id="IPR002347">
    <property type="entry name" value="SDR_fam"/>
</dbReference>
<dbReference type="PANTHER" id="PTHR43180">
    <property type="entry name" value="3-OXOACYL-(ACYL-CARRIER-PROTEIN) REDUCTASE (AFU_ORTHOLOGUE AFUA_6G11210)"/>
    <property type="match status" value="1"/>
</dbReference>
<dbReference type="SUPFAM" id="SSF51735">
    <property type="entry name" value="NAD(P)-binding Rossmann-fold domains"/>
    <property type="match status" value="1"/>
</dbReference>
<comment type="caution">
    <text evidence="4">The sequence shown here is derived from an EMBL/GenBank/DDBJ whole genome shotgun (WGS) entry which is preliminary data.</text>
</comment>
<sequence length="323" mass="36664">MPLPRYTYTGPTDHTVVPDRAKVVGKSVIVTGGANGMGEVTVREFVSAGAFVTFADVNEARGKAIEAELNKDGADRCVFVTCDIRDWEQQKAMFETAKSRSPSSSVDVVIANAGISRSSGDSLWNLDDPNGEPTKPNLNIVRVNMDGTLYTWKLAVHYFRKQPDTEDRDRCFIITGSMVAWIDSPGNWEYTATKYGLRGFMRTARRNSWEQGIRISYVAPCWIKSAIRTAEYEKWLLDRGIEFGEQIDVAGCMMRIATDKSINGRSLMITPRSIAKEGFMDIDREDYRDTPEDEYLRKTQETQLVIIEDKWLDDYKVRVYKED</sequence>
<dbReference type="AlphaFoldDB" id="A0AAE8MYK3"/>
<proteinExistence type="inferred from homology"/>
<name>A0AAE8MYK3_9PEZI</name>
<keyword evidence="5" id="KW-1185">Reference proteome</keyword>
<dbReference type="PRINTS" id="PR00081">
    <property type="entry name" value="GDHRDH"/>
</dbReference>
<gene>
    <name evidence="4" type="ORF">DNG_04318</name>
</gene>
<protein>
    <submittedName>
        <fullName evidence="4">Related to short-chain alcohol dehydrogenase</fullName>
    </submittedName>
</protein>
<comment type="similarity">
    <text evidence="1">Belongs to the short-chain dehydrogenases/reductases (SDR) family.</text>
</comment>
<dbReference type="InterPro" id="IPR020904">
    <property type="entry name" value="Sc_DH/Rdtase_CS"/>
</dbReference>
<dbReference type="GO" id="GO:0016491">
    <property type="term" value="F:oxidoreductase activity"/>
    <property type="evidence" value="ECO:0007669"/>
    <property type="project" value="UniProtKB-KW"/>
</dbReference>
<evidence type="ECO:0000256" key="2">
    <source>
        <dbReference type="ARBA" id="ARBA00022857"/>
    </source>
</evidence>